<dbReference type="Proteomes" id="UP000295727">
    <property type="component" value="Chromosome 2"/>
</dbReference>
<feature type="transmembrane region" description="Helical" evidence="1">
    <location>
        <begin position="20"/>
        <end position="39"/>
    </location>
</feature>
<dbReference type="AlphaFoldDB" id="A0A4P7CZQ4"/>
<proteinExistence type="predicted"/>
<keyword evidence="1" id="KW-0472">Membrane</keyword>
<reference evidence="2 3" key="1">
    <citation type="submission" date="2019-03" db="EMBL/GenBank/DDBJ databases">
        <title>Paraburkholderia sp. 7MH5, isolated from subtropical forest soil.</title>
        <authorList>
            <person name="Gao Z.-H."/>
            <person name="Qiu L.-H."/>
        </authorList>
    </citation>
    <scope>NUCLEOTIDE SEQUENCE [LARGE SCALE GENOMIC DNA]</scope>
    <source>
        <strain evidence="2 3">7MH5</strain>
    </source>
</reference>
<evidence type="ECO:0000313" key="2">
    <source>
        <dbReference type="EMBL" id="QBR00337.1"/>
    </source>
</evidence>
<keyword evidence="1" id="KW-0812">Transmembrane</keyword>
<dbReference type="RefSeq" id="WP_134753898.1">
    <property type="nucleotide sequence ID" value="NZ_CP038149.1"/>
</dbReference>
<protein>
    <submittedName>
        <fullName evidence="2">Uncharacterized protein</fullName>
    </submittedName>
</protein>
<dbReference type="KEGG" id="ppai:E1956_25110"/>
<accession>A0A4P7CZQ4</accession>
<sequence length="85" mass="9110">MEITRPARNRARTAPGRRYAGARTACVTAIALVLAALVYRRADPAALARDAYRACAGDAASALHAQDAQRREQALETLTDCAAKR</sequence>
<organism evidence="2 3">
    <name type="scientific">Paraburkholderia pallida</name>
    <dbReference type="NCBI Taxonomy" id="2547399"/>
    <lineage>
        <taxon>Bacteria</taxon>
        <taxon>Pseudomonadati</taxon>
        <taxon>Pseudomonadota</taxon>
        <taxon>Betaproteobacteria</taxon>
        <taxon>Burkholderiales</taxon>
        <taxon>Burkholderiaceae</taxon>
        <taxon>Paraburkholderia</taxon>
    </lineage>
</organism>
<keyword evidence="3" id="KW-1185">Reference proteome</keyword>
<evidence type="ECO:0000313" key="3">
    <source>
        <dbReference type="Proteomes" id="UP000295727"/>
    </source>
</evidence>
<keyword evidence="1" id="KW-1133">Transmembrane helix</keyword>
<name>A0A4P7CZQ4_9BURK</name>
<evidence type="ECO:0000256" key="1">
    <source>
        <dbReference type="SAM" id="Phobius"/>
    </source>
</evidence>
<gene>
    <name evidence="2" type="ORF">E1956_25110</name>
</gene>
<dbReference type="EMBL" id="CP038149">
    <property type="protein sequence ID" value="QBR00337.1"/>
    <property type="molecule type" value="Genomic_DNA"/>
</dbReference>